<feature type="transmembrane region" description="Helical" evidence="11">
    <location>
        <begin position="153"/>
        <end position="174"/>
    </location>
</feature>
<feature type="transmembrane region" description="Helical" evidence="11">
    <location>
        <begin position="180"/>
        <end position="199"/>
    </location>
</feature>
<evidence type="ECO:0000256" key="2">
    <source>
        <dbReference type="ARBA" id="ARBA00004687"/>
    </source>
</evidence>
<evidence type="ECO:0000313" key="12">
    <source>
        <dbReference type="EMBL" id="OII71053.1"/>
    </source>
</evidence>
<dbReference type="GO" id="GO:0005789">
    <property type="term" value="C:endoplasmic reticulum membrane"/>
    <property type="evidence" value="ECO:0007669"/>
    <property type="project" value="UniProtKB-SubCell"/>
</dbReference>
<reference evidence="12 13" key="1">
    <citation type="submission" date="2016-10" db="EMBL/GenBank/DDBJ databases">
        <title>Reductive evolution of mitochondrial metabolism and differential evolution of invasion-related proteins in Cryptosporidium.</title>
        <authorList>
            <person name="Liu S."/>
            <person name="Roellig D.M."/>
            <person name="Guo Y."/>
            <person name="Li N."/>
            <person name="Frace M.A."/>
            <person name="Tang K."/>
            <person name="Zhang L."/>
            <person name="Feng Y."/>
            <person name="Xiao L."/>
        </authorList>
    </citation>
    <scope>NUCLEOTIDE SEQUENCE [LARGE SCALE GENOMIC DNA]</scope>
    <source>
        <strain evidence="12">30847</strain>
    </source>
</reference>
<feature type="transmembrane region" description="Helical" evidence="11">
    <location>
        <begin position="347"/>
        <end position="366"/>
    </location>
</feature>
<feature type="transmembrane region" description="Helical" evidence="11">
    <location>
        <begin position="321"/>
        <end position="340"/>
    </location>
</feature>
<keyword evidence="8 11" id="KW-0256">Endoplasmic reticulum</keyword>
<evidence type="ECO:0000256" key="10">
    <source>
        <dbReference type="ARBA" id="ARBA00023136"/>
    </source>
</evidence>
<evidence type="ECO:0000256" key="4">
    <source>
        <dbReference type="ARBA" id="ARBA00022502"/>
    </source>
</evidence>
<evidence type="ECO:0000313" key="13">
    <source>
        <dbReference type="Proteomes" id="UP000186804"/>
    </source>
</evidence>
<keyword evidence="4 11" id="KW-0337">GPI-anchor biosynthesis</keyword>
<keyword evidence="7 11" id="KW-0812">Transmembrane</keyword>
<proteinExistence type="inferred from homology"/>
<dbReference type="PANTHER" id="PTHR12468:SF2">
    <property type="entry name" value="GPI MANNOSYLTRANSFERASE 2"/>
    <property type="match status" value="1"/>
</dbReference>
<dbReference type="AlphaFoldDB" id="A0A1J4MDV2"/>
<dbReference type="GO" id="GO:0006506">
    <property type="term" value="P:GPI anchor biosynthetic process"/>
    <property type="evidence" value="ECO:0007669"/>
    <property type="project" value="UniProtKB-UniPathway"/>
</dbReference>
<evidence type="ECO:0000256" key="11">
    <source>
        <dbReference type="RuleBase" id="RU363112"/>
    </source>
</evidence>
<comment type="pathway">
    <text evidence="2 11">Glycolipid biosynthesis; glycosylphosphatidylinositol-anchor biosynthesis.</text>
</comment>
<dbReference type="UniPathway" id="UPA00196"/>
<dbReference type="Proteomes" id="UP000186804">
    <property type="component" value="Unassembled WGS sequence"/>
</dbReference>
<evidence type="ECO:0000256" key="7">
    <source>
        <dbReference type="ARBA" id="ARBA00022692"/>
    </source>
</evidence>
<organism evidence="12 13">
    <name type="scientific">Cryptosporidium andersoni</name>
    <dbReference type="NCBI Taxonomy" id="117008"/>
    <lineage>
        <taxon>Eukaryota</taxon>
        <taxon>Sar</taxon>
        <taxon>Alveolata</taxon>
        <taxon>Apicomplexa</taxon>
        <taxon>Conoidasida</taxon>
        <taxon>Coccidia</taxon>
        <taxon>Eucoccidiorida</taxon>
        <taxon>Eimeriorina</taxon>
        <taxon>Cryptosporidiidae</taxon>
        <taxon>Cryptosporidium</taxon>
    </lineage>
</organism>
<protein>
    <recommendedName>
        <fullName evidence="11">GPI mannosyltransferase 2</fullName>
        <ecNumber evidence="11">2.4.1.-</ecNumber>
    </recommendedName>
</protein>
<feature type="transmembrane region" description="Helical" evidence="11">
    <location>
        <begin position="258"/>
        <end position="278"/>
    </location>
</feature>
<name>A0A1J4MDV2_9CRYT</name>
<dbReference type="OrthoDB" id="10252502at2759"/>
<dbReference type="InterPro" id="IPR007315">
    <property type="entry name" value="PIG-V/Gpi18"/>
</dbReference>
<dbReference type="VEuPathDB" id="CryptoDB:cand_018920"/>
<evidence type="ECO:0000256" key="6">
    <source>
        <dbReference type="ARBA" id="ARBA00022679"/>
    </source>
</evidence>
<keyword evidence="5 11" id="KW-0328">Glycosyltransferase</keyword>
<dbReference type="EC" id="2.4.1.-" evidence="11"/>
<comment type="function">
    <text evidence="11">Mannosyltransferase involved in glycosylphosphatidylinositol-anchor biosynthesis.</text>
</comment>
<dbReference type="GO" id="GO:0004376">
    <property type="term" value="F:GPI mannosyltransferase activity"/>
    <property type="evidence" value="ECO:0007669"/>
    <property type="project" value="InterPro"/>
</dbReference>
<dbReference type="GO" id="GO:0031501">
    <property type="term" value="C:mannosyltransferase complex"/>
    <property type="evidence" value="ECO:0007669"/>
    <property type="project" value="TreeGrafter"/>
</dbReference>
<gene>
    <name evidence="12" type="ORF">cand_018920</name>
</gene>
<dbReference type="GO" id="GO:0000009">
    <property type="term" value="F:alpha-1,6-mannosyltransferase activity"/>
    <property type="evidence" value="ECO:0007669"/>
    <property type="project" value="InterPro"/>
</dbReference>
<evidence type="ECO:0000256" key="8">
    <source>
        <dbReference type="ARBA" id="ARBA00022824"/>
    </source>
</evidence>
<dbReference type="PANTHER" id="PTHR12468">
    <property type="entry name" value="GPI MANNOSYLTRANSFERASE 2"/>
    <property type="match status" value="1"/>
</dbReference>
<comment type="similarity">
    <text evidence="3 11">Belongs to the PIGV family.</text>
</comment>
<evidence type="ECO:0000256" key="3">
    <source>
        <dbReference type="ARBA" id="ARBA00008698"/>
    </source>
</evidence>
<keyword evidence="9 11" id="KW-1133">Transmembrane helix</keyword>
<feature type="transmembrane region" description="Helical" evidence="11">
    <location>
        <begin position="211"/>
        <end position="227"/>
    </location>
</feature>
<accession>A0A1J4MDV2</accession>
<keyword evidence="6 11" id="KW-0808">Transferase</keyword>
<comment type="subcellular location">
    <subcellularLocation>
        <location evidence="1 11">Endoplasmic reticulum membrane</location>
        <topology evidence="1 11">Multi-pass membrane protein</topology>
    </subcellularLocation>
</comment>
<evidence type="ECO:0000256" key="1">
    <source>
        <dbReference type="ARBA" id="ARBA00004477"/>
    </source>
</evidence>
<dbReference type="Pfam" id="PF04188">
    <property type="entry name" value="Mannosyl_trans2"/>
    <property type="match status" value="1"/>
</dbReference>
<comment type="caution">
    <text evidence="12">The sequence shown here is derived from an EMBL/GenBank/DDBJ whole genome shotgun (WGS) entry which is preliminary data.</text>
</comment>
<dbReference type="RefSeq" id="XP_067066422.1">
    <property type="nucleotide sequence ID" value="XM_067212125.1"/>
</dbReference>
<evidence type="ECO:0000256" key="5">
    <source>
        <dbReference type="ARBA" id="ARBA00022676"/>
    </source>
</evidence>
<sequence>MKAEITSIKRIVILSIISRAICMFVAYSSNGIFTDNIRNTSSITLLYNNQNLLHLYQNTKKWRFLSSFINWDAEYYLRLAYVKDYHFEHQHAFLPIYPWFIRKICQIFLSDQNINSIHLIYSGIIVNNISFIIAAIGLFMFQITLLSRYPDSNIVYPGLAVLLYIFPTSNIFNSSLYTESLYSCVSFWGAYFLLNAEIYCHKEGFFKIKNLSFLIIGIIMYSISSGIRSNGIFNSFPLFFYFLSTSIPFKLSNIKRIIIHWISAFISFIAVIFPFTLYCVLSDIVRPWCNSKFPNIYSFVQSEYWGSYLFNYWKLQKVDKFLWIIPTTVPIVVSSISIIFPSYSSILLFYHIFTFIFGNMWFPNFLPWT</sequence>
<dbReference type="EMBL" id="LRBS01000125">
    <property type="protein sequence ID" value="OII71053.1"/>
    <property type="molecule type" value="Genomic_DNA"/>
</dbReference>
<keyword evidence="10 11" id="KW-0472">Membrane</keyword>
<keyword evidence="13" id="KW-1185">Reference proteome</keyword>
<evidence type="ECO:0000256" key="9">
    <source>
        <dbReference type="ARBA" id="ARBA00022989"/>
    </source>
</evidence>
<feature type="transmembrane region" description="Helical" evidence="11">
    <location>
        <begin position="12"/>
        <end position="33"/>
    </location>
</feature>
<feature type="transmembrane region" description="Helical" evidence="11">
    <location>
        <begin position="119"/>
        <end position="141"/>
    </location>
</feature>
<dbReference type="GeneID" id="92366077"/>